<feature type="region of interest" description="Disordered" evidence="6">
    <location>
        <begin position="1"/>
        <end position="332"/>
    </location>
</feature>
<dbReference type="Proteomes" id="UP000265614">
    <property type="component" value="Unassembled WGS sequence"/>
</dbReference>
<dbReference type="PANTHER" id="PTHR43350">
    <property type="entry name" value="NAD-DEPENDENT ALCOHOL DEHYDROGENASE"/>
    <property type="match status" value="1"/>
</dbReference>
<dbReference type="OrthoDB" id="9781588at2"/>
<feature type="compositionally biased region" description="Basic and acidic residues" evidence="6">
    <location>
        <begin position="130"/>
        <end position="143"/>
    </location>
</feature>
<gene>
    <name evidence="8" type="ORF">D5H78_13865</name>
</gene>
<dbReference type="InterPro" id="IPR036291">
    <property type="entry name" value="NAD(P)-bd_dom_sf"/>
</dbReference>
<feature type="compositionally biased region" description="Gly residues" evidence="6">
    <location>
        <begin position="110"/>
        <end position="127"/>
    </location>
</feature>
<evidence type="ECO:0000313" key="8">
    <source>
        <dbReference type="EMBL" id="RJK94973.1"/>
    </source>
</evidence>
<organism evidence="8 9">
    <name type="scientific">Vallicoccus soli</name>
    <dbReference type="NCBI Taxonomy" id="2339232"/>
    <lineage>
        <taxon>Bacteria</taxon>
        <taxon>Bacillati</taxon>
        <taxon>Actinomycetota</taxon>
        <taxon>Actinomycetes</taxon>
        <taxon>Motilibacterales</taxon>
        <taxon>Vallicoccaceae</taxon>
        <taxon>Vallicoccus</taxon>
    </lineage>
</organism>
<accession>A0A3A3YYB1</accession>
<dbReference type="GO" id="GO:0046872">
    <property type="term" value="F:metal ion binding"/>
    <property type="evidence" value="ECO:0007669"/>
    <property type="project" value="UniProtKB-KW"/>
</dbReference>
<evidence type="ECO:0000259" key="7">
    <source>
        <dbReference type="Pfam" id="PF00107"/>
    </source>
</evidence>
<dbReference type="EMBL" id="QZEZ01000006">
    <property type="protein sequence ID" value="RJK94973.1"/>
    <property type="molecule type" value="Genomic_DNA"/>
</dbReference>
<evidence type="ECO:0000256" key="4">
    <source>
        <dbReference type="ARBA" id="ARBA00022833"/>
    </source>
</evidence>
<dbReference type="SUPFAM" id="SSF51735">
    <property type="entry name" value="NAD(P)-binding Rossmann-fold domains"/>
    <property type="match status" value="1"/>
</dbReference>
<dbReference type="Gene3D" id="3.40.50.720">
    <property type="entry name" value="NAD(P)-binding Rossmann-like Domain"/>
    <property type="match status" value="1"/>
</dbReference>
<dbReference type="GO" id="GO:0016491">
    <property type="term" value="F:oxidoreductase activity"/>
    <property type="evidence" value="ECO:0007669"/>
    <property type="project" value="UniProtKB-KW"/>
</dbReference>
<feature type="compositionally biased region" description="Basic residues" evidence="6">
    <location>
        <begin position="321"/>
        <end position="330"/>
    </location>
</feature>
<evidence type="ECO:0000256" key="3">
    <source>
        <dbReference type="ARBA" id="ARBA00022723"/>
    </source>
</evidence>
<keyword evidence="3" id="KW-0479">Metal-binding</keyword>
<feature type="compositionally biased region" description="Basic residues" evidence="6">
    <location>
        <begin position="270"/>
        <end position="311"/>
    </location>
</feature>
<reference evidence="8 9" key="1">
    <citation type="submission" date="2018-09" db="EMBL/GenBank/DDBJ databases">
        <title>YIM 75000 draft genome.</title>
        <authorList>
            <person name="Tang S."/>
            <person name="Feng Y."/>
        </authorList>
    </citation>
    <scope>NUCLEOTIDE SEQUENCE [LARGE SCALE GENOMIC DNA]</scope>
    <source>
        <strain evidence="8 9">YIM 75000</strain>
    </source>
</reference>
<dbReference type="Pfam" id="PF00107">
    <property type="entry name" value="ADH_zinc_N"/>
    <property type="match status" value="1"/>
</dbReference>
<evidence type="ECO:0000256" key="2">
    <source>
        <dbReference type="ARBA" id="ARBA00008072"/>
    </source>
</evidence>
<name>A0A3A3YYB1_9ACTN</name>
<comment type="cofactor">
    <cofactor evidence="1">
        <name>Zn(2+)</name>
        <dbReference type="ChEBI" id="CHEBI:29105"/>
    </cofactor>
</comment>
<feature type="compositionally biased region" description="Basic residues" evidence="6">
    <location>
        <begin position="194"/>
        <end position="208"/>
    </location>
</feature>
<feature type="domain" description="Alcohol dehydrogenase-like C-terminal" evidence="7">
    <location>
        <begin position="516"/>
        <end position="619"/>
    </location>
</feature>
<comment type="caution">
    <text evidence="8">The sequence shown here is derived from an EMBL/GenBank/DDBJ whole genome shotgun (WGS) entry which is preliminary data.</text>
</comment>
<proteinExistence type="inferred from homology"/>
<dbReference type="Gene3D" id="3.90.180.10">
    <property type="entry name" value="Medium-chain alcohol dehydrogenases, catalytic domain"/>
    <property type="match status" value="1"/>
</dbReference>
<dbReference type="AlphaFoldDB" id="A0A3A3YYB1"/>
<comment type="similarity">
    <text evidence="2">Belongs to the zinc-containing alcohol dehydrogenase family.</text>
</comment>
<protein>
    <recommendedName>
        <fullName evidence="7">Alcohol dehydrogenase-like C-terminal domain-containing protein</fullName>
    </recommendedName>
</protein>
<feature type="compositionally biased region" description="Basic residues" evidence="6">
    <location>
        <begin position="71"/>
        <end position="80"/>
    </location>
</feature>
<feature type="compositionally biased region" description="Low complexity" evidence="6">
    <location>
        <begin position="183"/>
        <end position="193"/>
    </location>
</feature>
<keyword evidence="5" id="KW-0560">Oxidoreductase</keyword>
<dbReference type="PANTHER" id="PTHR43350:SF19">
    <property type="entry name" value="D-GULOSIDE 3-DEHYDROGENASE"/>
    <property type="match status" value="1"/>
</dbReference>
<dbReference type="SUPFAM" id="SSF50129">
    <property type="entry name" value="GroES-like"/>
    <property type="match status" value="1"/>
</dbReference>
<evidence type="ECO:0000256" key="1">
    <source>
        <dbReference type="ARBA" id="ARBA00001947"/>
    </source>
</evidence>
<dbReference type="InterPro" id="IPR013149">
    <property type="entry name" value="ADH-like_C"/>
</dbReference>
<feature type="compositionally biased region" description="Gly residues" evidence="6">
    <location>
        <begin position="17"/>
        <end position="40"/>
    </location>
</feature>
<sequence length="711" mass="73820">MPVLVGTIEREEAHGRAAGGAGRGGRGRGAARAGAGGARGGVARRGDRHRRRAGPRAGGRARGDGVPGPRRAPRRARARRGVALPAAVRPRRRRAGGRRGGPAVPRGEAAGRGPGDGRGGRGGGRGGRAGHRDRLPLARDARGRAGARGAGRHPRTTRPRRLARQGAPGRVVAAARPVRRAARGAGDAPARRAAPARRRARAGQRARRGPAGPRPRPGGRGDRGDARPRRRRRRDAGRHLAARPQARGVPDAGRRAHPRRGRGARDPPRGRRAQRARPRRRGVQAAGRRRVLRGGAHRRPLARPRALRRGAAHAPGGLGARRVRAHRRPGRGAAVTRTVEVLQVTGPGEVAWVPVGQGPLAEGSVRVDTLASGVSAGTELTFLKGTNPALTRTWDGTLGLFRDGGGAPAYPVRKLGYMQVGRVVESRSPHLPEGAAVAATYGHATGHDLDPLAERAVVLPEGLDPVLGTYVAHMGPICANGLLHAAEDLLGAGAAAADLGAGVRGRRVVVTGAGVVGLLTGLLAAHHGAAEVAVADPTPERLAAAAGLGLVPVDTSSTDLGTWAKERWRHAAGDRGADLVLQGRGQAAALHDALRALRPQGTVVDLAFYPGGAGELRLGEEFHHNGLRLVCAQIGRVPRGLGHAWDRERLSAATVDLLLARGAAVREHLVSDLVPLAEAPALYADLAARRRHVLQAVLVAPGVPGLSATTP</sequence>
<dbReference type="InterPro" id="IPR011032">
    <property type="entry name" value="GroES-like_sf"/>
</dbReference>
<feature type="compositionally biased region" description="Basic residues" evidence="6">
    <location>
        <begin position="150"/>
        <end position="163"/>
    </location>
</feature>
<keyword evidence="4" id="KW-0862">Zinc</keyword>
<keyword evidence="9" id="KW-1185">Reference proteome</keyword>
<evidence type="ECO:0000256" key="6">
    <source>
        <dbReference type="SAM" id="MobiDB-lite"/>
    </source>
</evidence>
<evidence type="ECO:0000313" key="9">
    <source>
        <dbReference type="Proteomes" id="UP000265614"/>
    </source>
</evidence>
<evidence type="ECO:0000256" key="5">
    <source>
        <dbReference type="ARBA" id="ARBA00023002"/>
    </source>
</evidence>
<dbReference type="CDD" id="cd08255">
    <property type="entry name" value="2-desacetyl-2-hydroxyethyl_bacteriochlorophyllide_like"/>
    <property type="match status" value="1"/>
</dbReference>
<feature type="compositionally biased region" description="Low complexity" evidence="6">
    <location>
        <begin position="164"/>
        <end position="176"/>
    </location>
</feature>